<organism evidence="7 8">
    <name type="scientific">Usitatibacter rugosus</name>
    <dbReference type="NCBI Taxonomy" id="2732067"/>
    <lineage>
        <taxon>Bacteria</taxon>
        <taxon>Pseudomonadati</taxon>
        <taxon>Pseudomonadota</taxon>
        <taxon>Betaproteobacteria</taxon>
        <taxon>Nitrosomonadales</taxon>
        <taxon>Usitatibacteraceae</taxon>
        <taxon>Usitatibacter</taxon>
    </lineage>
</organism>
<name>A0A6M4H045_9PROT</name>
<dbReference type="InterPro" id="IPR051013">
    <property type="entry name" value="MBL_superfamily_lactonases"/>
</dbReference>
<comment type="cofactor">
    <cofactor evidence="1">
        <name>Zn(2+)</name>
        <dbReference type="ChEBI" id="CHEBI:29105"/>
    </cofactor>
</comment>
<evidence type="ECO:0000256" key="1">
    <source>
        <dbReference type="ARBA" id="ARBA00001947"/>
    </source>
</evidence>
<dbReference type="KEGG" id="uru:DSM104443_03973"/>
<evidence type="ECO:0000313" key="8">
    <source>
        <dbReference type="Proteomes" id="UP000501534"/>
    </source>
</evidence>
<dbReference type="SMART" id="SM00849">
    <property type="entry name" value="Lactamase_B"/>
    <property type="match status" value="1"/>
</dbReference>
<evidence type="ECO:0000256" key="4">
    <source>
        <dbReference type="ARBA" id="ARBA00022801"/>
    </source>
</evidence>
<gene>
    <name evidence="7" type="ORF">DSM104443_03973</name>
</gene>
<proteinExistence type="inferred from homology"/>
<evidence type="ECO:0000259" key="6">
    <source>
        <dbReference type="SMART" id="SM00849"/>
    </source>
</evidence>
<keyword evidence="4" id="KW-0378">Hydrolase</keyword>
<dbReference type="GO" id="GO:0046872">
    <property type="term" value="F:metal ion binding"/>
    <property type="evidence" value="ECO:0007669"/>
    <property type="project" value="UniProtKB-KW"/>
</dbReference>
<dbReference type="SUPFAM" id="SSF56281">
    <property type="entry name" value="Metallo-hydrolase/oxidoreductase"/>
    <property type="match status" value="1"/>
</dbReference>
<keyword evidence="8" id="KW-1185">Reference proteome</keyword>
<dbReference type="GO" id="GO:0016787">
    <property type="term" value="F:hydrolase activity"/>
    <property type="evidence" value="ECO:0007669"/>
    <property type="project" value="UniProtKB-KW"/>
</dbReference>
<feature type="domain" description="Metallo-beta-lactamase" evidence="6">
    <location>
        <begin position="37"/>
        <end position="237"/>
    </location>
</feature>
<evidence type="ECO:0000256" key="5">
    <source>
        <dbReference type="ARBA" id="ARBA00022833"/>
    </source>
</evidence>
<protein>
    <recommendedName>
        <fullName evidence="6">Metallo-beta-lactamase domain-containing protein</fullName>
    </recommendedName>
</protein>
<dbReference type="EMBL" id="CP053069">
    <property type="protein sequence ID" value="QJR12879.1"/>
    <property type="molecule type" value="Genomic_DNA"/>
</dbReference>
<dbReference type="AlphaFoldDB" id="A0A6M4H045"/>
<accession>A0A6M4H045</accession>
<comment type="similarity">
    <text evidence="2">Belongs to the metallo-beta-lactamase superfamily.</text>
</comment>
<sequence length="270" mass="30531">MTLPTYEVLALKYAWRKARRKDLFIGGDPHDADTTMDYFLWVVRTPEHTFVVDTGFNQDMADKRHRTLLRTPVEALQLVGVDAKAVEHVIVTHFHNDHIGAWDSFPNATFHLQESEMDFSTGRSMRHERFNRAVEPDHVCGLVRKVYEKKVTFHDGDGEIAPGLSVHRVGGHTKGMQAVRVHTKRGWIVLASDASHYYEHFEKLRAFPLVYHVGEMMEGFGKLVMLADTPSHVVPGHDPLVMQRYPAPTQALEGIAARLDVAPHEAHGSA</sequence>
<keyword evidence="5" id="KW-0862">Zinc</keyword>
<evidence type="ECO:0000256" key="2">
    <source>
        <dbReference type="ARBA" id="ARBA00007749"/>
    </source>
</evidence>
<dbReference type="Gene3D" id="3.60.15.10">
    <property type="entry name" value="Ribonuclease Z/Hydroxyacylglutathione hydrolase-like"/>
    <property type="match status" value="1"/>
</dbReference>
<dbReference type="Pfam" id="PF00753">
    <property type="entry name" value="Lactamase_B"/>
    <property type="match status" value="1"/>
</dbReference>
<dbReference type="PANTHER" id="PTHR42978">
    <property type="entry name" value="QUORUM-QUENCHING LACTONASE YTNP-RELATED-RELATED"/>
    <property type="match status" value="1"/>
</dbReference>
<dbReference type="PANTHER" id="PTHR42978:SF7">
    <property type="entry name" value="METALLO-HYDROLASE RV2300C-RELATED"/>
    <property type="match status" value="1"/>
</dbReference>
<evidence type="ECO:0000313" key="7">
    <source>
        <dbReference type="EMBL" id="QJR12879.1"/>
    </source>
</evidence>
<dbReference type="RefSeq" id="WP_171095462.1">
    <property type="nucleotide sequence ID" value="NZ_CP053069.1"/>
</dbReference>
<dbReference type="InterPro" id="IPR036866">
    <property type="entry name" value="RibonucZ/Hydroxyglut_hydro"/>
</dbReference>
<evidence type="ECO:0000256" key="3">
    <source>
        <dbReference type="ARBA" id="ARBA00022723"/>
    </source>
</evidence>
<reference evidence="7 8" key="1">
    <citation type="submission" date="2020-04" db="EMBL/GenBank/DDBJ databases">
        <title>Usitatibacter rugosus gen. nov., sp. nov. and Usitatibacter palustris sp. nov., novel members of Usitatibacteraceae fam. nov. within the order Nitrosomonadales isolated from soil.</title>
        <authorList>
            <person name="Huber K.J."/>
            <person name="Neumann-Schaal M."/>
            <person name="Geppert A."/>
            <person name="Luckner M."/>
            <person name="Wanner G."/>
            <person name="Overmann J."/>
        </authorList>
    </citation>
    <scope>NUCLEOTIDE SEQUENCE [LARGE SCALE GENOMIC DNA]</scope>
    <source>
        <strain evidence="7 8">0125_3</strain>
    </source>
</reference>
<dbReference type="CDD" id="cd07729">
    <property type="entry name" value="AHL_lactonase_MBL-fold"/>
    <property type="match status" value="1"/>
</dbReference>
<dbReference type="Proteomes" id="UP000501534">
    <property type="component" value="Chromosome"/>
</dbReference>
<dbReference type="InterPro" id="IPR001279">
    <property type="entry name" value="Metallo-B-lactamas"/>
</dbReference>
<keyword evidence="3" id="KW-0479">Metal-binding</keyword>